<dbReference type="EMBL" id="QPJO01000001">
    <property type="protein sequence ID" value="RCW94100.1"/>
    <property type="molecule type" value="Genomic_DNA"/>
</dbReference>
<dbReference type="AlphaFoldDB" id="A0A368ZK03"/>
<dbReference type="RefSeq" id="WP_114308571.1">
    <property type="nucleotide sequence ID" value="NZ_QPJO01000001.1"/>
</dbReference>
<keyword evidence="3" id="KW-1185">Reference proteome</keyword>
<sequence>MIKNISTLLILLCSVFSFSQNAILLKNTNPKAKELHHALNATKDSLILRCSSALTKVDIFNEEYDSSIIVNTMNTKVPLNDLPSGKFVIEVQLPDKIISMNLVNRGNEGPLSAFKSEPIAEGMGMMLDENLKIVKASPHKSIEFLLTRTKKSPQAPKAKKYFWIESLTVNEVGSSKTMKLADQQLVDKLILKHQLEIKCYTGKQNTLTVWEVYNTRKFIEHQMTNSNFVYSQSTEVFNPTPYYKTRTKSINL</sequence>
<dbReference type="Proteomes" id="UP000253436">
    <property type="component" value="Unassembled WGS sequence"/>
</dbReference>
<feature type="signal peptide" evidence="1">
    <location>
        <begin position="1"/>
        <end position="22"/>
    </location>
</feature>
<feature type="chain" id="PRO_5016720089" description="Outer membrane lipoprotein-sorting protein" evidence="1">
    <location>
        <begin position="23"/>
        <end position="252"/>
    </location>
</feature>
<evidence type="ECO:0000313" key="3">
    <source>
        <dbReference type="Proteomes" id="UP000253436"/>
    </source>
</evidence>
<dbReference type="OrthoDB" id="1417838at2"/>
<evidence type="ECO:0008006" key="4">
    <source>
        <dbReference type="Google" id="ProtNLM"/>
    </source>
</evidence>
<gene>
    <name evidence="2" type="ORF">DFQ08_101904</name>
</gene>
<keyword evidence="1" id="KW-0732">Signal</keyword>
<proteinExistence type="predicted"/>
<evidence type="ECO:0000313" key="2">
    <source>
        <dbReference type="EMBL" id="RCW94100.1"/>
    </source>
</evidence>
<evidence type="ECO:0000256" key="1">
    <source>
        <dbReference type="SAM" id="SignalP"/>
    </source>
</evidence>
<reference evidence="2 3" key="1">
    <citation type="submission" date="2018-07" db="EMBL/GenBank/DDBJ databases">
        <title>Genomic Encyclopedia of Type Strains, Phase III (KMG-III): the genomes of soil and plant-associated and newly described type strains.</title>
        <authorList>
            <person name="Whitman W."/>
        </authorList>
    </citation>
    <scope>NUCLEOTIDE SEQUENCE [LARGE SCALE GENOMIC DNA]</scope>
    <source>
        <strain evidence="2 3">CECT 7958</strain>
    </source>
</reference>
<protein>
    <recommendedName>
        <fullName evidence="4">Outer membrane lipoprotein-sorting protein</fullName>
    </recommendedName>
</protein>
<accession>A0A368ZK03</accession>
<comment type="caution">
    <text evidence="2">The sequence shown here is derived from an EMBL/GenBank/DDBJ whole genome shotgun (WGS) entry which is preliminary data.</text>
</comment>
<name>A0A368ZK03_9FLAO</name>
<organism evidence="2 3">
    <name type="scientific">Winogradskyella arenosi</name>
    <dbReference type="NCBI Taxonomy" id="533325"/>
    <lineage>
        <taxon>Bacteria</taxon>
        <taxon>Pseudomonadati</taxon>
        <taxon>Bacteroidota</taxon>
        <taxon>Flavobacteriia</taxon>
        <taxon>Flavobacteriales</taxon>
        <taxon>Flavobacteriaceae</taxon>
        <taxon>Winogradskyella</taxon>
    </lineage>
</organism>